<dbReference type="PANTHER" id="PTHR15224">
    <property type="entry name" value="NADH DEHYDROGENASE [UBIQUINONE] IRON-SULFUR PROTEIN 5"/>
    <property type="match status" value="1"/>
</dbReference>
<dbReference type="Proteomes" id="UP000291022">
    <property type="component" value="Unassembled WGS sequence"/>
</dbReference>
<dbReference type="PANTHER" id="PTHR15224:SF1">
    <property type="entry name" value="NADH DEHYDROGENASE [UBIQUINONE] IRON-SULFUR PROTEIN 5"/>
    <property type="match status" value="1"/>
</dbReference>
<comment type="similarity">
    <text evidence="4">Belongs to the complex I NDUFS5 subunit family.</text>
</comment>
<organism evidence="17 18">
    <name type="scientific">Ursus americanus</name>
    <name type="common">American black bear</name>
    <name type="synonym">Euarctos americanus</name>
    <dbReference type="NCBI Taxonomy" id="9643"/>
    <lineage>
        <taxon>Eukaryota</taxon>
        <taxon>Metazoa</taxon>
        <taxon>Chordata</taxon>
        <taxon>Craniata</taxon>
        <taxon>Vertebrata</taxon>
        <taxon>Euteleostomi</taxon>
        <taxon>Mammalia</taxon>
        <taxon>Eutheria</taxon>
        <taxon>Laurasiatheria</taxon>
        <taxon>Carnivora</taxon>
        <taxon>Caniformia</taxon>
        <taxon>Ursidae</taxon>
        <taxon>Ursus</taxon>
    </lineage>
</organism>
<evidence type="ECO:0000256" key="1">
    <source>
        <dbReference type="ARBA" id="ARBA00003195"/>
    </source>
</evidence>
<keyword evidence="11" id="KW-0496">Mitochondrion</keyword>
<evidence type="ECO:0000256" key="12">
    <source>
        <dbReference type="ARBA" id="ARBA00023136"/>
    </source>
</evidence>
<comment type="subcellular location">
    <subcellularLocation>
        <location evidence="3">Mitochondrion inner membrane</location>
        <topology evidence="3">Peripheral membrane protein</topology>
    </subcellularLocation>
    <subcellularLocation>
        <location evidence="2">Mitochondrion intermembrane space</location>
    </subcellularLocation>
</comment>
<dbReference type="OMA" id="EWIEWAP"/>
<evidence type="ECO:0000256" key="2">
    <source>
        <dbReference type="ARBA" id="ARBA00004569"/>
    </source>
</evidence>
<evidence type="ECO:0000256" key="9">
    <source>
        <dbReference type="ARBA" id="ARBA00022792"/>
    </source>
</evidence>
<dbReference type="InterPro" id="IPR019342">
    <property type="entry name" value="NADH_UbQ_OxRdtase_FeS-su5"/>
</dbReference>
<keyword evidence="9" id="KW-0999">Mitochondrion inner membrane</keyword>
<name>A0A452SI26_URSAM</name>
<reference evidence="18" key="1">
    <citation type="submission" date="2016-06" db="EMBL/GenBank/DDBJ databases">
        <title>De novo assembly and RNA-Seq shows season-dependent expression and editing in black bear kidneys.</title>
        <authorList>
            <person name="Korstanje R."/>
            <person name="Srivastava A."/>
            <person name="Sarsani V.K."/>
            <person name="Sheehan S.M."/>
            <person name="Seger R.L."/>
            <person name="Barter M.E."/>
            <person name="Lindqvist C."/>
            <person name="Brody L.C."/>
            <person name="Mullikin J.C."/>
        </authorList>
    </citation>
    <scope>NUCLEOTIDE SEQUENCE [LARGE SCALE GENOMIC DNA]</scope>
</reference>
<reference evidence="17" key="2">
    <citation type="submission" date="2025-08" db="UniProtKB">
        <authorList>
            <consortium name="Ensembl"/>
        </authorList>
    </citation>
    <scope>IDENTIFICATION</scope>
</reference>
<dbReference type="STRING" id="9643.ENSUAMP00000032194"/>
<protein>
    <recommendedName>
        <fullName evidence="6">NADH dehydrogenase [ubiquinone] iron-sulfur protein 5</fullName>
    </recommendedName>
    <alternativeName>
        <fullName evidence="14">Complex I-15 kDa</fullName>
    </alternativeName>
    <alternativeName>
        <fullName evidence="15">NADH-ubiquinone oxidoreductase 15 kDa subunit</fullName>
    </alternativeName>
</protein>
<reference evidence="17" key="3">
    <citation type="submission" date="2025-09" db="UniProtKB">
        <authorList>
            <consortium name="Ensembl"/>
        </authorList>
    </citation>
    <scope>IDENTIFICATION</scope>
</reference>
<keyword evidence="8" id="KW-0679">Respiratory chain</keyword>
<keyword evidence="12" id="KW-0472">Membrane</keyword>
<evidence type="ECO:0000256" key="13">
    <source>
        <dbReference type="ARBA" id="ARBA00023157"/>
    </source>
</evidence>
<accession>A0A452SI26</accession>
<comment type="function">
    <text evidence="1">Accessory subunit of the mitochondrial membrane respiratory chain NADH dehydrogenase (Complex I), that is believed not to be involved in catalysis. Complex I functions in the transfer of electrons from NADH to the respiratory chain. The immediate electron acceptor for the enzyme is believed to be ubiquinone.</text>
</comment>
<keyword evidence="13" id="KW-1015">Disulfide bond</keyword>
<dbReference type="GO" id="GO:0005743">
    <property type="term" value="C:mitochondrial inner membrane"/>
    <property type="evidence" value="ECO:0007669"/>
    <property type="project" value="UniProtKB-SubCell"/>
</dbReference>
<sequence length="104" mass="11734">LPFLSKSLGLNLDGWMTVQGAEQPRKIPGRCHAFEKEWIEWAPGIGGTRAEKESKVEVDDFVERLLRQKAMEHLGDVRRQWDELIKGGGFAPPPHHLGKGDPRP</sequence>
<evidence type="ECO:0000256" key="6">
    <source>
        <dbReference type="ARBA" id="ARBA00013482"/>
    </source>
</evidence>
<evidence type="ECO:0000313" key="17">
    <source>
        <dbReference type="Ensembl" id="ENSUAMP00000032194.1"/>
    </source>
</evidence>
<evidence type="ECO:0000256" key="7">
    <source>
        <dbReference type="ARBA" id="ARBA00022448"/>
    </source>
</evidence>
<evidence type="ECO:0000313" key="18">
    <source>
        <dbReference type="Proteomes" id="UP000291022"/>
    </source>
</evidence>
<evidence type="ECO:0000256" key="15">
    <source>
        <dbReference type="ARBA" id="ARBA00032739"/>
    </source>
</evidence>
<dbReference type="Pfam" id="PF10200">
    <property type="entry name" value="Ndufs5"/>
    <property type="match status" value="1"/>
</dbReference>
<dbReference type="GO" id="GO:0005758">
    <property type="term" value="C:mitochondrial intermembrane space"/>
    <property type="evidence" value="ECO:0007669"/>
    <property type="project" value="UniProtKB-SubCell"/>
</dbReference>
<dbReference type="GO" id="GO:0032981">
    <property type="term" value="P:mitochondrial respiratory chain complex I assembly"/>
    <property type="evidence" value="ECO:0007669"/>
    <property type="project" value="TreeGrafter"/>
</dbReference>
<evidence type="ECO:0000256" key="14">
    <source>
        <dbReference type="ARBA" id="ARBA00031222"/>
    </source>
</evidence>
<evidence type="ECO:0000256" key="16">
    <source>
        <dbReference type="SAM" id="MobiDB-lite"/>
    </source>
</evidence>
<comment type="subunit">
    <text evidence="5">Mammalian complex I is composed of 45 different subunits. This is a component of the iron-sulfur (IP) fragment of the enzyme.</text>
</comment>
<evidence type="ECO:0000256" key="5">
    <source>
        <dbReference type="ARBA" id="ARBA00011261"/>
    </source>
</evidence>
<evidence type="ECO:0000256" key="10">
    <source>
        <dbReference type="ARBA" id="ARBA00022982"/>
    </source>
</evidence>
<evidence type="ECO:0000256" key="3">
    <source>
        <dbReference type="ARBA" id="ARBA00004637"/>
    </source>
</evidence>
<keyword evidence="18" id="KW-1185">Reference proteome</keyword>
<keyword evidence="7" id="KW-0813">Transport</keyword>
<evidence type="ECO:0000256" key="11">
    <source>
        <dbReference type="ARBA" id="ARBA00023128"/>
    </source>
</evidence>
<dbReference type="GeneTree" id="ENSGT00390000002919"/>
<evidence type="ECO:0000256" key="8">
    <source>
        <dbReference type="ARBA" id="ARBA00022660"/>
    </source>
</evidence>
<keyword evidence="10" id="KW-0249">Electron transport</keyword>
<proteinExistence type="inferred from homology"/>
<evidence type="ECO:0000256" key="4">
    <source>
        <dbReference type="ARBA" id="ARBA00007372"/>
    </source>
</evidence>
<dbReference type="Ensembl" id="ENSUAMT00000035891.1">
    <property type="protein sequence ID" value="ENSUAMP00000032194.1"/>
    <property type="gene ID" value="ENSUAMG00000024614.1"/>
</dbReference>
<dbReference type="AlphaFoldDB" id="A0A452SI26"/>
<feature type="region of interest" description="Disordered" evidence="16">
    <location>
        <begin position="85"/>
        <end position="104"/>
    </location>
</feature>